<keyword evidence="3" id="KW-0106">Calcium</keyword>
<dbReference type="GO" id="GO:0046872">
    <property type="term" value="F:metal ion binding"/>
    <property type="evidence" value="ECO:0007669"/>
    <property type="project" value="UniProtKB-KW"/>
</dbReference>
<feature type="binding site" evidence="3">
    <location>
        <position position="61"/>
    </location>
    <ligand>
        <name>Ca(2+)</name>
        <dbReference type="ChEBI" id="CHEBI:29108"/>
    </ligand>
</feature>
<evidence type="ECO:0000313" key="5">
    <source>
        <dbReference type="Proteomes" id="UP000184196"/>
    </source>
</evidence>
<feature type="binding site" evidence="2">
    <location>
        <position position="69"/>
    </location>
    <ligand>
        <name>Mn(2+)</name>
        <dbReference type="ChEBI" id="CHEBI:29035"/>
        <label>1</label>
    </ligand>
</feature>
<proteinExistence type="inferred from homology"/>
<keyword evidence="2" id="KW-0479">Metal-binding</keyword>
<dbReference type="SUPFAM" id="SSF47240">
    <property type="entry name" value="Ferritin-like"/>
    <property type="match status" value="1"/>
</dbReference>
<keyword evidence="5" id="KW-1185">Reference proteome</keyword>
<reference evidence="5" key="1">
    <citation type="submission" date="2016-11" db="EMBL/GenBank/DDBJ databases">
        <authorList>
            <person name="Varghese N."/>
            <person name="Submissions S."/>
        </authorList>
    </citation>
    <scope>NUCLEOTIDE SEQUENCE [LARGE SCALE GENOMIC DNA]</scope>
    <source>
        <strain evidence="5">DSM 11792</strain>
    </source>
</reference>
<gene>
    <name evidence="4" type="ORF">SAMN02745218_02847</name>
</gene>
<dbReference type="Gene3D" id="1.20.1260.10">
    <property type="match status" value="1"/>
</dbReference>
<feature type="binding site" evidence="3">
    <location>
        <position position="201"/>
    </location>
    <ligand>
        <name>Ca(2+)</name>
        <dbReference type="ChEBI" id="CHEBI:29108"/>
    </ligand>
</feature>
<dbReference type="EMBL" id="FQUW01000051">
    <property type="protein sequence ID" value="SHF67372.1"/>
    <property type="molecule type" value="Genomic_DNA"/>
</dbReference>
<comment type="cofactor">
    <cofactor evidence="3">
        <name>Ca(2+)</name>
        <dbReference type="ChEBI" id="CHEBI:29108"/>
    </cofactor>
    <text evidence="3">Binds 1 Ca(2+) ion per subunit.</text>
</comment>
<keyword evidence="2" id="KW-0464">Manganese</keyword>
<dbReference type="InterPro" id="IPR009078">
    <property type="entry name" value="Ferritin-like_SF"/>
</dbReference>
<dbReference type="AlphaFoldDB" id="A0A1M5DKT7"/>
<dbReference type="OrthoDB" id="9800585at2"/>
<dbReference type="Pfam" id="PF05067">
    <property type="entry name" value="Mn_catalase"/>
    <property type="match status" value="1"/>
</dbReference>
<feature type="binding site" evidence="2">
    <location>
        <position position="36"/>
    </location>
    <ligand>
        <name>Mn(2+)</name>
        <dbReference type="ChEBI" id="CHEBI:29035"/>
        <label>1</label>
    </ligand>
</feature>
<evidence type="ECO:0000256" key="1">
    <source>
        <dbReference type="ARBA" id="ARBA00007644"/>
    </source>
</evidence>
<comment type="cofactor">
    <cofactor evidence="2">
        <name>Mn(2+)</name>
        <dbReference type="ChEBI" id="CHEBI:29035"/>
    </cofactor>
    <text evidence="2">Binds 2 manganese ions per subunit.</text>
</comment>
<organism evidence="4 5">
    <name type="scientific">Desulfofundulus australicus DSM 11792</name>
    <dbReference type="NCBI Taxonomy" id="1121425"/>
    <lineage>
        <taxon>Bacteria</taxon>
        <taxon>Bacillati</taxon>
        <taxon>Bacillota</taxon>
        <taxon>Clostridia</taxon>
        <taxon>Eubacteriales</taxon>
        <taxon>Peptococcaceae</taxon>
        <taxon>Desulfofundulus</taxon>
    </lineage>
</organism>
<comment type="similarity">
    <text evidence="1">Belongs to the manganese catalase family.</text>
</comment>
<dbReference type="InterPro" id="IPR039377">
    <property type="entry name" value="Mn_catalase_dom"/>
</dbReference>
<dbReference type="CDD" id="cd01051">
    <property type="entry name" value="Mn_catalase"/>
    <property type="match status" value="1"/>
</dbReference>
<feature type="binding site" evidence="3">
    <location>
        <position position="57"/>
    </location>
    <ligand>
        <name>Ca(2+)</name>
        <dbReference type="ChEBI" id="CHEBI:29108"/>
    </ligand>
</feature>
<name>A0A1M5DKT7_9FIRM</name>
<evidence type="ECO:0000256" key="2">
    <source>
        <dbReference type="PIRSR" id="PIRSR607760-1"/>
    </source>
</evidence>
<dbReference type="InterPro" id="IPR007760">
    <property type="entry name" value="Mn_catalase"/>
</dbReference>
<protein>
    <submittedName>
        <fullName evidence="4">Mn-containing catalase</fullName>
    </submittedName>
</protein>
<feature type="binding site" evidence="2">
    <location>
        <position position="168"/>
    </location>
    <ligand>
        <name>Mn(2+)</name>
        <dbReference type="ChEBI" id="CHEBI:29035"/>
        <label>1</label>
    </ligand>
</feature>
<sequence length="210" mass="23365">MFYHRKDEFLYPVRVSGPDPKFASMLVEQLAGQNGELAAGMQYIIQGLKCKNPKIKDLLLDIGTEELNHLEMVGHMIGLLAGEQVSTASPEEFSFQLLGGGGPLWINSLGSPFSSTYVDAVGDIAADLQSNIAAEFRAKAVYERLYRQAKDPAVQDFIKFLISREEAHANLFRQALDEVQGQGVLKDFVDTGYSRQYYDLSQPAQYGQYT</sequence>
<dbReference type="InterPro" id="IPR012347">
    <property type="entry name" value="Ferritin-like"/>
</dbReference>
<evidence type="ECO:0000313" key="4">
    <source>
        <dbReference type="EMBL" id="SHF67372.1"/>
    </source>
</evidence>
<dbReference type="Proteomes" id="UP000184196">
    <property type="component" value="Unassembled WGS sequence"/>
</dbReference>
<accession>A0A1M5DKT7</accession>
<feature type="binding site" evidence="2">
    <location>
        <position position="135"/>
    </location>
    <ligand>
        <name>Mn(2+)</name>
        <dbReference type="ChEBI" id="CHEBI:29035"/>
        <label>1</label>
    </ligand>
</feature>
<evidence type="ECO:0000256" key="3">
    <source>
        <dbReference type="PIRSR" id="PIRSR607760-2"/>
    </source>
</evidence>
<dbReference type="RefSeq" id="WP_073167459.1">
    <property type="nucleotide sequence ID" value="NZ_FQUW01000051.1"/>
</dbReference>
<feature type="binding site" evidence="2">
    <location>
        <position position="66"/>
    </location>
    <ligand>
        <name>Mn(2+)</name>
        <dbReference type="ChEBI" id="CHEBI:29035"/>
        <label>2</label>
    </ligand>
</feature>